<proteinExistence type="predicted"/>
<gene>
    <name evidence="1" type="ORF">JHL15_07740</name>
</gene>
<name>A0ABS1FTB3_9FLAO</name>
<comment type="caution">
    <text evidence="1">The sequence shown here is derived from an EMBL/GenBank/DDBJ whole genome shotgun (WGS) entry which is preliminary data.</text>
</comment>
<reference evidence="2" key="1">
    <citation type="submission" date="2021-01" db="EMBL/GenBank/DDBJ databases">
        <title>Genome public.</title>
        <authorList>
            <person name="Liu C."/>
            <person name="Sun Q."/>
        </authorList>
    </citation>
    <scope>NUCLEOTIDE SEQUENCE [LARGE SCALE GENOMIC DNA]</scope>
    <source>
        <strain evidence="2">YIM B02567</strain>
    </source>
</reference>
<evidence type="ECO:0000313" key="2">
    <source>
        <dbReference type="Proteomes" id="UP000628669"/>
    </source>
</evidence>
<keyword evidence="1" id="KW-0675">Receptor</keyword>
<accession>A0ABS1FTB3</accession>
<dbReference type="SUPFAM" id="SSF52374">
    <property type="entry name" value="Nucleotidylyl transferase"/>
    <property type="match status" value="1"/>
</dbReference>
<keyword evidence="2" id="KW-1185">Reference proteome</keyword>
<protein>
    <submittedName>
        <fullName evidence="1">TonB-dependent receptor</fullName>
    </submittedName>
</protein>
<sequence>MYQKLTPKQKALTINLDPTIYGTFAEIGAGQETVRHFFRAGGASGTIAKAMSAYDKDFSDAIYGKEAKNRYVTQNRLRKMLRYEVALIEERISRENSPNRKFFSYANTVTTINFDKTLKGHGWVGIRFQVKENEGYNEIVIHVKFKENDATLQQETLGNLGVNLIFGAFTYYDNPRTLIESLYDDVATDNLEIDMIDFSGPAFDYVDNRLMSLQLVKNNMTDAVIFNSQGNNMLPADILYKKNIFAVRGSFRPVTKVNIDMLQNGIDMFMKDAACTQEQTEILIEITISNLRADGDIDERDFMDRVDILGKLGYTVIVSNFSEYYRLIDYFASYTTGDIGVAMGVNNLLMVFDEKYYKNLSGGILEAFGKFFRNGMRVYLYPYKDPETHELLDSSTLKVEENLKELYKYFKLNNRIVDIKNYNPEFLEIYSREILRKIACNIKGWESQVPEGVAEMIKERGMFGYKEELSLKQFS</sequence>
<organism evidence="1 2">
    <name type="scientific">Chryseobacterium paridis</name>
    <dbReference type="NCBI Taxonomy" id="2800328"/>
    <lineage>
        <taxon>Bacteria</taxon>
        <taxon>Pseudomonadati</taxon>
        <taxon>Bacteroidota</taxon>
        <taxon>Flavobacteriia</taxon>
        <taxon>Flavobacteriales</taxon>
        <taxon>Weeksellaceae</taxon>
        <taxon>Chryseobacterium group</taxon>
        <taxon>Chryseobacterium</taxon>
    </lineage>
</organism>
<dbReference type="EMBL" id="JAENHK010000007">
    <property type="protein sequence ID" value="MBK1895633.1"/>
    <property type="molecule type" value="Genomic_DNA"/>
</dbReference>
<evidence type="ECO:0000313" key="1">
    <source>
        <dbReference type="EMBL" id="MBK1895633.1"/>
    </source>
</evidence>
<dbReference type="RefSeq" id="WP_200244761.1">
    <property type="nucleotide sequence ID" value="NZ_JAENHK010000007.1"/>
</dbReference>
<dbReference type="Proteomes" id="UP000628669">
    <property type="component" value="Unassembled WGS sequence"/>
</dbReference>